<feature type="compositionally biased region" description="Low complexity" evidence="3">
    <location>
        <begin position="55"/>
        <end position="67"/>
    </location>
</feature>
<feature type="region of interest" description="Disordered" evidence="3">
    <location>
        <begin position="53"/>
        <end position="77"/>
    </location>
</feature>
<evidence type="ECO:0000256" key="3">
    <source>
        <dbReference type="SAM" id="MobiDB-lite"/>
    </source>
</evidence>
<feature type="compositionally biased region" description="Basic residues" evidence="3">
    <location>
        <begin position="68"/>
        <end position="77"/>
    </location>
</feature>
<dbReference type="Proteomes" id="UP001175228">
    <property type="component" value="Unassembled WGS sequence"/>
</dbReference>
<reference evidence="4" key="1">
    <citation type="submission" date="2023-06" db="EMBL/GenBank/DDBJ databases">
        <authorList>
            <consortium name="Lawrence Berkeley National Laboratory"/>
            <person name="Ahrendt S."/>
            <person name="Sahu N."/>
            <person name="Indic B."/>
            <person name="Wong-Bajracharya J."/>
            <person name="Merenyi Z."/>
            <person name="Ke H.-M."/>
            <person name="Monk M."/>
            <person name="Kocsube S."/>
            <person name="Drula E."/>
            <person name="Lipzen A."/>
            <person name="Balint B."/>
            <person name="Henrissat B."/>
            <person name="Andreopoulos B."/>
            <person name="Martin F.M."/>
            <person name="Harder C.B."/>
            <person name="Rigling D."/>
            <person name="Ford K.L."/>
            <person name="Foster G.D."/>
            <person name="Pangilinan J."/>
            <person name="Papanicolaou A."/>
            <person name="Barry K."/>
            <person name="LaButti K."/>
            <person name="Viragh M."/>
            <person name="Koriabine M."/>
            <person name="Yan M."/>
            <person name="Riley R."/>
            <person name="Champramary S."/>
            <person name="Plett K.L."/>
            <person name="Tsai I.J."/>
            <person name="Slot J."/>
            <person name="Sipos G."/>
            <person name="Plett J."/>
            <person name="Nagy L.G."/>
            <person name="Grigoriev I.V."/>
        </authorList>
    </citation>
    <scope>NUCLEOTIDE SEQUENCE</scope>
    <source>
        <strain evidence="4">HWK02</strain>
    </source>
</reference>
<name>A0AA39PR24_9AGAR</name>
<evidence type="ECO:0000256" key="1">
    <source>
        <dbReference type="ARBA" id="ARBA00023125"/>
    </source>
</evidence>
<protein>
    <submittedName>
        <fullName evidence="4">DNA breaking-rejoining enzyme</fullName>
    </submittedName>
</protein>
<proteinExistence type="predicted"/>
<keyword evidence="1" id="KW-0238">DNA-binding</keyword>
<dbReference type="SUPFAM" id="SSF47823">
    <property type="entry name" value="lambda integrase-like, N-terminal domain"/>
    <property type="match status" value="1"/>
</dbReference>
<feature type="region of interest" description="Disordered" evidence="3">
    <location>
        <begin position="15"/>
        <end position="37"/>
    </location>
</feature>
<dbReference type="Gene3D" id="1.10.150.130">
    <property type="match status" value="1"/>
</dbReference>
<dbReference type="GO" id="GO:0015074">
    <property type="term" value="P:DNA integration"/>
    <property type="evidence" value="ECO:0007669"/>
    <property type="project" value="InterPro"/>
</dbReference>
<dbReference type="InterPro" id="IPR010998">
    <property type="entry name" value="Integrase_recombinase_N"/>
</dbReference>
<dbReference type="GO" id="GO:0003677">
    <property type="term" value="F:DNA binding"/>
    <property type="evidence" value="ECO:0007669"/>
    <property type="project" value="UniProtKB-KW"/>
</dbReference>
<dbReference type="PANTHER" id="PTHR34605:SF3">
    <property type="entry name" value="P CELL-TYPE AGGLUTINATION PROTEIN MAP4-LIKE-RELATED"/>
    <property type="match status" value="1"/>
</dbReference>
<dbReference type="PANTHER" id="PTHR34605">
    <property type="entry name" value="PHAGE_INTEGRASE DOMAIN-CONTAINING PROTEIN"/>
    <property type="match status" value="1"/>
</dbReference>
<dbReference type="AlphaFoldDB" id="A0AA39PR24"/>
<keyword evidence="2" id="KW-0233">DNA recombination</keyword>
<comment type="caution">
    <text evidence="4">The sequence shown here is derived from an EMBL/GenBank/DDBJ whole genome shotgun (WGS) entry which is preliminary data.</text>
</comment>
<dbReference type="SUPFAM" id="SSF56349">
    <property type="entry name" value="DNA breaking-rejoining enzymes"/>
    <property type="match status" value="1"/>
</dbReference>
<keyword evidence="5" id="KW-1185">Reference proteome</keyword>
<evidence type="ECO:0000256" key="2">
    <source>
        <dbReference type="ARBA" id="ARBA00023172"/>
    </source>
</evidence>
<dbReference type="EMBL" id="JAUEPU010000041">
    <property type="protein sequence ID" value="KAK0488119.1"/>
    <property type="molecule type" value="Genomic_DNA"/>
</dbReference>
<organism evidence="4 5">
    <name type="scientific">Armillaria luteobubalina</name>
    <dbReference type="NCBI Taxonomy" id="153913"/>
    <lineage>
        <taxon>Eukaryota</taxon>
        <taxon>Fungi</taxon>
        <taxon>Dikarya</taxon>
        <taxon>Basidiomycota</taxon>
        <taxon>Agaricomycotina</taxon>
        <taxon>Agaricomycetes</taxon>
        <taxon>Agaricomycetidae</taxon>
        <taxon>Agaricales</taxon>
        <taxon>Marasmiineae</taxon>
        <taxon>Physalacriaceae</taxon>
        <taxon>Armillaria</taxon>
    </lineage>
</organism>
<dbReference type="InterPro" id="IPR013762">
    <property type="entry name" value="Integrase-like_cat_sf"/>
</dbReference>
<dbReference type="Gene3D" id="1.10.443.10">
    <property type="entry name" value="Intergrase catalytic core"/>
    <property type="match status" value="1"/>
</dbReference>
<evidence type="ECO:0000313" key="4">
    <source>
        <dbReference type="EMBL" id="KAK0488119.1"/>
    </source>
</evidence>
<dbReference type="InterPro" id="IPR052925">
    <property type="entry name" value="Phage_Integrase-like_Recomb"/>
</dbReference>
<accession>A0AA39PR24</accession>
<dbReference type="GO" id="GO:0006310">
    <property type="term" value="P:DNA recombination"/>
    <property type="evidence" value="ECO:0007669"/>
    <property type="project" value="UniProtKB-KW"/>
</dbReference>
<dbReference type="InterPro" id="IPR011010">
    <property type="entry name" value="DNA_brk_join_enz"/>
</dbReference>
<sequence>MFRIPINRRSACAGPDHTGSLLVSPEESPQPVGSSHRSHLSYISCQARYHHHHPTTSSLVSSPSSLPKSRHPRLHATSKIKPSSFRPFVLADERVTAWRSPYADVVDNKLSTLVPAHVLERWHQVMANSVTEDARKNYGAGLLRFTQFCDAYSVPESLRVPASEPLLALFVSEMGAGKVQSSTVDSWLSGLAFWHDVQGARWYGSRILSRTKQGLAAMAPPSTRAPRLPVTEKHIASLQCHLDLNDPFDAAVWAVATIAWHGCTRLGELLPSRSKRFHTSRNVYRSCSRKSGTASNGHEWMNFFIPYTKTKRFRGDWISLTSTNDDSDPIRALRNHLKINDNSPAEAPLFSYSEGPSCWTTLTKEAFLERCSRIWSLDNIDAASGHSFRIGGTTYLLLLGVDPWVVMKQGRWSSKAFLLYWRRVEEILPLFIGDAMDKISSIKTAVSRLGSL</sequence>
<evidence type="ECO:0000313" key="5">
    <source>
        <dbReference type="Proteomes" id="UP001175228"/>
    </source>
</evidence>
<gene>
    <name evidence="4" type="ORF">EDD18DRAFT_1291876</name>
</gene>